<evidence type="ECO:0000313" key="2">
    <source>
        <dbReference type="Proteomes" id="UP000222366"/>
    </source>
</evidence>
<dbReference type="EMBL" id="NJAJ01000038">
    <property type="protein sequence ID" value="PHM64040.1"/>
    <property type="molecule type" value="Genomic_DNA"/>
</dbReference>
<comment type="caution">
    <text evidence="1">The sequence shown here is derived from an EMBL/GenBank/DDBJ whole genome shotgun (WGS) entry which is preliminary data.</text>
</comment>
<protein>
    <submittedName>
        <fullName evidence="1">Uncharacterized protein</fullName>
    </submittedName>
</protein>
<gene>
    <name evidence="1" type="ORF">Xsto_03376</name>
</gene>
<sequence>MTLRHIIKSQLFDEMFLEDFEYNIYYQICYLIALQRYRSLYI</sequence>
<reference evidence="1 2" key="1">
    <citation type="journal article" date="2017" name="Nat. Microbiol.">
        <title>Natural product diversity associated with the nematode symbionts Photorhabdus and Xenorhabdus.</title>
        <authorList>
            <person name="Tobias N.J."/>
            <person name="Wolff H."/>
            <person name="Djahanschiri B."/>
            <person name="Grundmann F."/>
            <person name="Kronenwerth M."/>
            <person name="Shi Y.M."/>
            <person name="Simonyi S."/>
            <person name="Grun P."/>
            <person name="Shapiro-Ilan D."/>
            <person name="Pidot S.J."/>
            <person name="Stinear T.P."/>
            <person name="Ebersberger I."/>
            <person name="Bode H.B."/>
        </authorList>
    </citation>
    <scope>NUCLEOTIDE SEQUENCE [LARGE SCALE GENOMIC DNA]</scope>
    <source>
        <strain evidence="1 2">DSM 17904</strain>
    </source>
</reference>
<dbReference type="AlphaFoldDB" id="A0A2D0KKS6"/>
<accession>A0A2D0KKS6</accession>
<evidence type="ECO:0000313" key="1">
    <source>
        <dbReference type="EMBL" id="PHM64040.1"/>
    </source>
</evidence>
<proteinExistence type="predicted"/>
<organism evidence="1 2">
    <name type="scientific">Xenorhabdus stockiae</name>
    <dbReference type="NCBI Taxonomy" id="351614"/>
    <lineage>
        <taxon>Bacteria</taxon>
        <taxon>Pseudomonadati</taxon>
        <taxon>Pseudomonadota</taxon>
        <taxon>Gammaproteobacteria</taxon>
        <taxon>Enterobacterales</taxon>
        <taxon>Morganellaceae</taxon>
        <taxon>Xenorhabdus</taxon>
    </lineage>
</organism>
<keyword evidence="2" id="KW-1185">Reference proteome</keyword>
<dbReference type="Proteomes" id="UP000222366">
    <property type="component" value="Unassembled WGS sequence"/>
</dbReference>
<name>A0A2D0KKS6_9GAMM</name>